<organism evidence="1 2">
    <name type="scientific">Paenacidovorax caeni</name>
    <dbReference type="NCBI Taxonomy" id="343013"/>
    <lineage>
        <taxon>Bacteria</taxon>
        <taxon>Pseudomonadati</taxon>
        <taxon>Pseudomonadota</taxon>
        <taxon>Betaproteobacteria</taxon>
        <taxon>Burkholderiales</taxon>
        <taxon>Comamonadaceae</taxon>
        <taxon>Paenacidovorax</taxon>
    </lineage>
</organism>
<dbReference type="OrthoDB" id="9806592at2"/>
<dbReference type="RefSeq" id="WP_054258042.1">
    <property type="nucleotide sequence ID" value="NZ_CYIG01000080.1"/>
</dbReference>
<dbReference type="EMBL" id="FPBX01000067">
    <property type="protein sequence ID" value="SFU99951.1"/>
    <property type="molecule type" value="Genomic_DNA"/>
</dbReference>
<evidence type="ECO:0000313" key="1">
    <source>
        <dbReference type="EMBL" id="SFU99951.1"/>
    </source>
</evidence>
<evidence type="ECO:0008006" key="3">
    <source>
        <dbReference type="Google" id="ProtNLM"/>
    </source>
</evidence>
<proteinExistence type="predicted"/>
<keyword evidence="2" id="KW-1185">Reference proteome</keyword>
<reference evidence="1 2" key="1">
    <citation type="submission" date="2016-10" db="EMBL/GenBank/DDBJ databases">
        <authorList>
            <person name="de Groot N.N."/>
        </authorList>
    </citation>
    <scope>NUCLEOTIDE SEQUENCE [LARGE SCALE GENOMIC DNA]</scope>
    <source>
        <strain evidence="1 2">R-24608</strain>
    </source>
</reference>
<protein>
    <recommendedName>
        <fullName evidence="3">Phage major capsid protein, HK97 family</fullName>
    </recommendedName>
</protein>
<name>A0A1I7KR94_9BURK</name>
<dbReference type="Pfam" id="PF25209">
    <property type="entry name" value="Phage_capsid_4"/>
    <property type="match status" value="1"/>
</dbReference>
<dbReference type="AlphaFoldDB" id="A0A1I7KR94"/>
<accession>A0A1I7KR94</accession>
<evidence type="ECO:0000313" key="2">
    <source>
        <dbReference type="Proteomes" id="UP000183656"/>
    </source>
</evidence>
<dbReference type="STRING" id="343013.SAMN04489707_10671"/>
<dbReference type="Proteomes" id="UP000183656">
    <property type="component" value="Unassembled WGS sequence"/>
</dbReference>
<gene>
    <name evidence="1" type="ORF">SAMN04489707_10671</name>
</gene>
<sequence length="348" mass="36637">MIYETTPKQNAEILAAAADSVAVAIGARVKNPHPLAVGLNLQTIAKTCALATQPRREWETEMSVMGRGMNTDLFGKTLAAGARQLALQTYDAQAAEHLTFTVPFDVKNFNPVEIVAADAQGVALELLGENAEVATGVAILDAGNATEVRLHTFAKNVGVSRRDVVNDDLQLFSAFVAGLGGSAARLEAELVAKALEGNPLMDDGAQAFAEAHNNVEAVALDAEALGRAMAKLRNQRTPGGQLAGLRARFLVVASDVEFLARQLLKDSGLADVVVVAVLSNLPEGRWYLLADPLACPVVAVLRLAGSTSRILVEPHKMPIHTDSAGVRVRCDTGAAIVRRQGIVRGGTA</sequence>